<dbReference type="InterPro" id="IPR028082">
    <property type="entry name" value="Peripla_BP_I"/>
</dbReference>
<evidence type="ECO:0000256" key="4">
    <source>
        <dbReference type="SAM" id="SignalP"/>
    </source>
</evidence>
<keyword evidence="7" id="KW-1185">Reference proteome</keyword>
<comment type="similarity">
    <text evidence="2">Belongs to the bacterial solute-binding protein 2 family.</text>
</comment>
<dbReference type="EMBL" id="FOGZ01000001">
    <property type="protein sequence ID" value="SER47383.1"/>
    <property type="molecule type" value="Genomic_DNA"/>
</dbReference>
<organism evidence="6 7">
    <name type="scientific">Propionibacterium cyclohexanicum</name>
    <dbReference type="NCBI Taxonomy" id="64702"/>
    <lineage>
        <taxon>Bacteria</taxon>
        <taxon>Bacillati</taxon>
        <taxon>Actinomycetota</taxon>
        <taxon>Actinomycetes</taxon>
        <taxon>Propionibacteriales</taxon>
        <taxon>Propionibacteriaceae</taxon>
        <taxon>Propionibacterium</taxon>
    </lineage>
</organism>
<dbReference type="STRING" id="64702.SAMN05443377_10130"/>
<name>A0A1H9PIJ2_9ACTN</name>
<proteinExistence type="inferred from homology"/>
<evidence type="ECO:0000256" key="1">
    <source>
        <dbReference type="ARBA" id="ARBA00004196"/>
    </source>
</evidence>
<dbReference type="CDD" id="cd01536">
    <property type="entry name" value="PBP1_ABC_sugar_binding-like"/>
    <property type="match status" value="1"/>
</dbReference>
<dbReference type="RefSeq" id="WP_091966445.1">
    <property type="nucleotide sequence ID" value="NZ_FOGZ01000001.1"/>
</dbReference>
<reference evidence="6 7" key="1">
    <citation type="submission" date="2016-10" db="EMBL/GenBank/DDBJ databases">
        <authorList>
            <person name="de Groot N.N."/>
        </authorList>
    </citation>
    <scope>NUCLEOTIDE SEQUENCE [LARGE SCALE GENOMIC DNA]</scope>
    <source>
        <strain evidence="6 7">DSM 16859</strain>
    </source>
</reference>
<feature type="domain" description="Periplasmic binding protein" evidence="5">
    <location>
        <begin position="50"/>
        <end position="293"/>
    </location>
</feature>
<dbReference type="PANTHER" id="PTHR46847">
    <property type="entry name" value="D-ALLOSE-BINDING PERIPLASMIC PROTEIN-RELATED"/>
    <property type="match status" value="1"/>
</dbReference>
<dbReference type="Pfam" id="PF13407">
    <property type="entry name" value="Peripla_BP_4"/>
    <property type="match status" value="1"/>
</dbReference>
<feature type="chain" id="PRO_5011669303" evidence="4">
    <location>
        <begin position="22"/>
        <end position="330"/>
    </location>
</feature>
<dbReference type="Proteomes" id="UP000198815">
    <property type="component" value="Unassembled WGS sequence"/>
</dbReference>
<dbReference type="SUPFAM" id="SSF53822">
    <property type="entry name" value="Periplasmic binding protein-like I"/>
    <property type="match status" value="1"/>
</dbReference>
<keyword evidence="3 4" id="KW-0732">Signal</keyword>
<dbReference type="PROSITE" id="PS51257">
    <property type="entry name" value="PROKAR_LIPOPROTEIN"/>
    <property type="match status" value="1"/>
</dbReference>
<evidence type="ECO:0000256" key="3">
    <source>
        <dbReference type="ARBA" id="ARBA00022729"/>
    </source>
</evidence>
<dbReference type="GO" id="GO:0030246">
    <property type="term" value="F:carbohydrate binding"/>
    <property type="evidence" value="ECO:0007669"/>
    <property type="project" value="UniProtKB-ARBA"/>
</dbReference>
<gene>
    <name evidence="6" type="ORF">SAMN05443377_10130</name>
</gene>
<dbReference type="GO" id="GO:0030313">
    <property type="term" value="C:cell envelope"/>
    <property type="evidence" value="ECO:0007669"/>
    <property type="project" value="UniProtKB-SubCell"/>
</dbReference>
<comment type="subcellular location">
    <subcellularLocation>
        <location evidence="1">Cell envelope</location>
    </subcellularLocation>
</comment>
<feature type="signal peptide" evidence="4">
    <location>
        <begin position="1"/>
        <end position="21"/>
    </location>
</feature>
<dbReference type="OrthoDB" id="4987140at2"/>
<evidence type="ECO:0000313" key="7">
    <source>
        <dbReference type="Proteomes" id="UP000198815"/>
    </source>
</evidence>
<dbReference type="InterPro" id="IPR025997">
    <property type="entry name" value="SBP_2_dom"/>
</dbReference>
<evidence type="ECO:0000313" key="6">
    <source>
        <dbReference type="EMBL" id="SER47383.1"/>
    </source>
</evidence>
<protein>
    <submittedName>
        <fullName evidence="6">Ribose transport system substrate-binding protein</fullName>
    </submittedName>
</protein>
<dbReference type="PANTHER" id="PTHR46847:SF1">
    <property type="entry name" value="D-ALLOSE-BINDING PERIPLASMIC PROTEIN-RELATED"/>
    <property type="match status" value="1"/>
</dbReference>
<dbReference type="AlphaFoldDB" id="A0A1H9PIJ2"/>
<sequence>MRSIRSVFTALVALCAAFALASCSTITASAGAPSSSGPKTVKKILVDYPFTSLPIFGILKSQVETVAKEKNVAVEFTNDNNDLTQQVSNLTTYLNSDIDAVISFPMDASSLGGLAKQYMDAGKLWITYGGDMSQQSGSLQFSFRDSGEQLGKNAGEWAKQAIGGMGKAIILKDDATQMGQERTAGLVAGLHESAPGVQIVAQEQAVTPQDALTATNALLSQYPDVNIVLTAVGDAGQGAYQALIGSGRPADSSTTYVGGLDANKFALEQMKAGTFYRGIVTISPDDISNAMVDYPVSVGAGTAKPLFNVPVSLVTPDTKDALDALLRSFQ</sequence>
<accession>A0A1H9PIJ2</accession>
<evidence type="ECO:0000256" key="2">
    <source>
        <dbReference type="ARBA" id="ARBA00007639"/>
    </source>
</evidence>
<evidence type="ECO:0000259" key="5">
    <source>
        <dbReference type="Pfam" id="PF13407"/>
    </source>
</evidence>
<dbReference type="Gene3D" id="3.40.50.2300">
    <property type="match status" value="2"/>
</dbReference>